<organism evidence="1 2">
    <name type="scientific">Citrus x changshan-huyou</name>
    <dbReference type="NCBI Taxonomy" id="2935761"/>
    <lineage>
        <taxon>Eukaryota</taxon>
        <taxon>Viridiplantae</taxon>
        <taxon>Streptophyta</taxon>
        <taxon>Embryophyta</taxon>
        <taxon>Tracheophyta</taxon>
        <taxon>Spermatophyta</taxon>
        <taxon>Magnoliopsida</taxon>
        <taxon>eudicotyledons</taxon>
        <taxon>Gunneridae</taxon>
        <taxon>Pentapetalae</taxon>
        <taxon>rosids</taxon>
        <taxon>malvids</taxon>
        <taxon>Sapindales</taxon>
        <taxon>Rutaceae</taxon>
        <taxon>Aurantioideae</taxon>
        <taxon>Citrus</taxon>
    </lineage>
</organism>
<dbReference type="AlphaFoldDB" id="A0AAP0MCT0"/>
<dbReference type="EMBL" id="JBCGBO010000005">
    <property type="protein sequence ID" value="KAK9201822.1"/>
    <property type="molecule type" value="Genomic_DNA"/>
</dbReference>
<reference evidence="1 2" key="1">
    <citation type="submission" date="2024-05" db="EMBL/GenBank/DDBJ databases">
        <title>Haplotype-resolved chromosome-level genome assembly of Huyou (Citrus changshanensis).</title>
        <authorList>
            <person name="Miao C."/>
            <person name="Chen W."/>
            <person name="Wu Y."/>
            <person name="Wang L."/>
            <person name="Zhao S."/>
            <person name="Grierson D."/>
            <person name="Xu C."/>
            <person name="Chen K."/>
        </authorList>
    </citation>
    <scope>NUCLEOTIDE SEQUENCE [LARGE SCALE GENOMIC DNA]</scope>
    <source>
        <strain evidence="1">01-14</strain>
        <tissue evidence="1">Leaf</tissue>
    </source>
</reference>
<evidence type="ECO:0000313" key="2">
    <source>
        <dbReference type="Proteomes" id="UP001428341"/>
    </source>
</evidence>
<gene>
    <name evidence="1" type="ORF">WN944_017030</name>
</gene>
<protein>
    <submittedName>
        <fullName evidence="1">Uncharacterized protein</fullName>
    </submittedName>
</protein>
<comment type="caution">
    <text evidence="1">The sequence shown here is derived from an EMBL/GenBank/DDBJ whole genome shotgun (WGS) entry which is preliminary data.</text>
</comment>
<name>A0AAP0MCT0_9ROSI</name>
<proteinExistence type="predicted"/>
<sequence length="117" mass="12824">MVDTPALGPGYSVRVGRKAWAGPGPQALSPARGLKIWPKKAKIVKPNCVQKQNNKSNNENKALISTKCQSFEFNCHIWKKIIQSLLLPKSSILAGLWVDVYLWLPAGFVVVQLVATG</sequence>
<dbReference type="Proteomes" id="UP001428341">
    <property type="component" value="Unassembled WGS sequence"/>
</dbReference>
<accession>A0AAP0MCT0</accession>
<keyword evidence="2" id="KW-1185">Reference proteome</keyword>
<evidence type="ECO:0000313" key="1">
    <source>
        <dbReference type="EMBL" id="KAK9201822.1"/>
    </source>
</evidence>